<dbReference type="InterPro" id="IPR050834">
    <property type="entry name" value="Glycosyltransf_2"/>
</dbReference>
<organism evidence="2 3">
    <name type="scientific">Phaeodactylibacter luteus</name>
    <dbReference type="NCBI Taxonomy" id="1564516"/>
    <lineage>
        <taxon>Bacteria</taxon>
        <taxon>Pseudomonadati</taxon>
        <taxon>Bacteroidota</taxon>
        <taxon>Saprospiria</taxon>
        <taxon>Saprospirales</taxon>
        <taxon>Haliscomenobacteraceae</taxon>
        <taxon>Phaeodactylibacter</taxon>
    </lineage>
</organism>
<dbReference type="PANTHER" id="PTHR43685:SF2">
    <property type="entry name" value="GLYCOSYLTRANSFERASE 2-LIKE DOMAIN-CONTAINING PROTEIN"/>
    <property type="match status" value="1"/>
</dbReference>
<dbReference type="InterPro" id="IPR029044">
    <property type="entry name" value="Nucleotide-diphossugar_trans"/>
</dbReference>
<gene>
    <name evidence="2" type="ORF">FRY97_08275</name>
</gene>
<dbReference type="Gene3D" id="3.90.550.10">
    <property type="entry name" value="Spore Coat Polysaccharide Biosynthesis Protein SpsA, Chain A"/>
    <property type="match status" value="1"/>
</dbReference>
<dbReference type="GO" id="GO:0016740">
    <property type="term" value="F:transferase activity"/>
    <property type="evidence" value="ECO:0007669"/>
    <property type="project" value="UniProtKB-KW"/>
</dbReference>
<dbReference type="PANTHER" id="PTHR43685">
    <property type="entry name" value="GLYCOSYLTRANSFERASE"/>
    <property type="match status" value="1"/>
</dbReference>
<name>A0A5C6RQY8_9BACT</name>
<reference evidence="2 3" key="1">
    <citation type="submission" date="2019-08" db="EMBL/GenBank/DDBJ databases">
        <title>Genome of Phaeodactylibacter luteus.</title>
        <authorList>
            <person name="Bowman J.P."/>
        </authorList>
    </citation>
    <scope>NUCLEOTIDE SEQUENCE [LARGE SCALE GENOMIC DNA]</scope>
    <source>
        <strain evidence="2 3">KCTC 42180</strain>
    </source>
</reference>
<dbReference type="EMBL" id="VOOR01000013">
    <property type="protein sequence ID" value="TXB63802.1"/>
    <property type="molecule type" value="Genomic_DNA"/>
</dbReference>
<feature type="domain" description="Glycosyltransferase 2-like" evidence="1">
    <location>
        <begin position="10"/>
        <end position="146"/>
    </location>
</feature>
<dbReference type="InterPro" id="IPR001173">
    <property type="entry name" value="Glyco_trans_2-like"/>
</dbReference>
<comment type="caution">
    <text evidence="2">The sequence shown here is derived from an EMBL/GenBank/DDBJ whole genome shotgun (WGS) entry which is preliminary data.</text>
</comment>
<dbReference type="GO" id="GO:0044010">
    <property type="term" value="P:single-species biofilm formation"/>
    <property type="evidence" value="ECO:0007669"/>
    <property type="project" value="TreeGrafter"/>
</dbReference>
<evidence type="ECO:0000259" key="1">
    <source>
        <dbReference type="Pfam" id="PF00535"/>
    </source>
</evidence>
<proteinExistence type="predicted"/>
<sequence>MKNFNLPKVSVIIPCYNQAQYLLEAVQSVLNQTYQIFEIIIINDGSTDNTKEVADRIKELDDRIKVIHQANLGLSAARNSGITASTGQYILPLDADDKIDAKYLELGINCLSEKNTVDVFYGEGIFFGDKTGEWDLPDFEMPLMLTRNLVYCSAIFRRTIFDKTKGYNQNMKYGWEDWDLWLSMLEQGARFYKSNEPLFYYRVKEKSMVKDIANENLKRQYLEQQLIVNHLDLYKQYFPEPLTILRELDTLRMEKAAFEKYKKEIYNSLSYRVGDFILKPFKLIRQLFK</sequence>
<evidence type="ECO:0000313" key="3">
    <source>
        <dbReference type="Proteomes" id="UP000321580"/>
    </source>
</evidence>
<keyword evidence="3" id="KW-1185">Reference proteome</keyword>
<dbReference type="OrthoDB" id="6638511at2"/>
<dbReference type="CDD" id="cd00761">
    <property type="entry name" value="Glyco_tranf_GTA_type"/>
    <property type="match status" value="1"/>
</dbReference>
<dbReference type="RefSeq" id="WP_147166978.1">
    <property type="nucleotide sequence ID" value="NZ_VOOR01000013.1"/>
</dbReference>
<dbReference type="SUPFAM" id="SSF53448">
    <property type="entry name" value="Nucleotide-diphospho-sugar transferases"/>
    <property type="match status" value="1"/>
</dbReference>
<accession>A0A5C6RQY8</accession>
<dbReference type="Proteomes" id="UP000321580">
    <property type="component" value="Unassembled WGS sequence"/>
</dbReference>
<dbReference type="AlphaFoldDB" id="A0A5C6RQY8"/>
<dbReference type="Pfam" id="PF00535">
    <property type="entry name" value="Glycos_transf_2"/>
    <property type="match status" value="1"/>
</dbReference>
<protein>
    <submittedName>
        <fullName evidence="2">Glycosyltransferase family 2 protein</fullName>
    </submittedName>
</protein>
<keyword evidence="2" id="KW-0808">Transferase</keyword>
<evidence type="ECO:0000313" key="2">
    <source>
        <dbReference type="EMBL" id="TXB63802.1"/>
    </source>
</evidence>